<feature type="compositionally biased region" description="Basic and acidic residues" evidence="1">
    <location>
        <begin position="132"/>
        <end position="156"/>
    </location>
</feature>
<keyword evidence="2" id="KW-1133">Transmembrane helix</keyword>
<dbReference type="PANTHER" id="PTHR15191:SF3">
    <property type="entry name" value="PITUITARY TUMOR-TRANSFORMING GENE PROTEIN-BINDING FACTOR"/>
    <property type="match status" value="1"/>
</dbReference>
<dbReference type="GO" id="GO:0005737">
    <property type="term" value="C:cytoplasm"/>
    <property type="evidence" value="ECO:0007669"/>
    <property type="project" value="TreeGrafter"/>
</dbReference>
<evidence type="ECO:0000313" key="5">
    <source>
        <dbReference type="Proteomes" id="UP001152795"/>
    </source>
</evidence>
<sequence>MNFYQTLWIFVVVFFVLAEYNFQHVEGSSCASRNSSCGDCVGLKGNCYWCKNKKMCGKFIKSDGKNQANCKGSDMYYKQCYVSGNLLIIIIPCVVGGLLIIIGCCIYCCCCRKCCSKKKGLFDKEDKKLKKERNERKQVQDHRKAERQARNEEIRMKYGLKPASGDSRYQRLDQP</sequence>
<dbReference type="EMBL" id="CACRXK020002896">
    <property type="protein sequence ID" value="CAB3996559.1"/>
    <property type="molecule type" value="Genomic_DNA"/>
</dbReference>
<dbReference type="GO" id="GO:0006606">
    <property type="term" value="P:protein import into nucleus"/>
    <property type="evidence" value="ECO:0007669"/>
    <property type="project" value="TreeGrafter"/>
</dbReference>
<keyword evidence="2" id="KW-0472">Membrane</keyword>
<dbReference type="Proteomes" id="UP001152795">
    <property type="component" value="Unassembled WGS sequence"/>
</dbReference>
<evidence type="ECO:0000256" key="2">
    <source>
        <dbReference type="SAM" id="Phobius"/>
    </source>
</evidence>
<evidence type="ECO:0000313" key="4">
    <source>
        <dbReference type="EMBL" id="CAB3996559.1"/>
    </source>
</evidence>
<keyword evidence="5" id="KW-1185">Reference proteome</keyword>
<proteinExistence type="predicted"/>
<organism evidence="4 5">
    <name type="scientific">Paramuricea clavata</name>
    <name type="common">Red gorgonian</name>
    <name type="synonym">Violescent sea-whip</name>
    <dbReference type="NCBI Taxonomy" id="317549"/>
    <lineage>
        <taxon>Eukaryota</taxon>
        <taxon>Metazoa</taxon>
        <taxon>Cnidaria</taxon>
        <taxon>Anthozoa</taxon>
        <taxon>Octocorallia</taxon>
        <taxon>Malacalcyonacea</taxon>
        <taxon>Plexauridae</taxon>
        <taxon>Paramuricea</taxon>
    </lineage>
</organism>
<feature type="signal peptide" evidence="3">
    <location>
        <begin position="1"/>
        <end position="18"/>
    </location>
</feature>
<gene>
    <name evidence="4" type="ORF">PACLA_8A034619</name>
</gene>
<comment type="caution">
    <text evidence="4">The sequence shown here is derived from an EMBL/GenBank/DDBJ whole genome shotgun (WGS) entry which is preliminary data.</text>
</comment>
<evidence type="ECO:0000256" key="1">
    <source>
        <dbReference type="SAM" id="MobiDB-lite"/>
    </source>
</evidence>
<dbReference type="PANTHER" id="PTHR15191">
    <property type="entry name" value="PROTEIN CBG20567"/>
    <property type="match status" value="1"/>
</dbReference>
<feature type="region of interest" description="Disordered" evidence="1">
    <location>
        <begin position="132"/>
        <end position="175"/>
    </location>
</feature>
<keyword evidence="3" id="KW-0732">Signal</keyword>
<protein>
    <submittedName>
        <fullName evidence="4">Uncharacterized protein</fullName>
    </submittedName>
</protein>
<name>A0A6S7H1S9_PARCT</name>
<dbReference type="AlphaFoldDB" id="A0A6S7H1S9"/>
<evidence type="ECO:0000256" key="3">
    <source>
        <dbReference type="SAM" id="SignalP"/>
    </source>
</evidence>
<dbReference type="GO" id="GO:0005634">
    <property type="term" value="C:nucleus"/>
    <property type="evidence" value="ECO:0007669"/>
    <property type="project" value="TreeGrafter"/>
</dbReference>
<feature type="chain" id="PRO_5044005974" evidence="3">
    <location>
        <begin position="19"/>
        <end position="175"/>
    </location>
</feature>
<reference evidence="4" key="1">
    <citation type="submission" date="2020-04" db="EMBL/GenBank/DDBJ databases">
        <authorList>
            <person name="Alioto T."/>
            <person name="Alioto T."/>
            <person name="Gomez Garrido J."/>
        </authorList>
    </citation>
    <scope>NUCLEOTIDE SEQUENCE</scope>
    <source>
        <strain evidence="4">A484AB</strain>
    </source>
</reference>
<keyword evidence="2" id="KW-0812">Transmembrane</keyword>
<dbReference type="InterPro" id="IPR052304">
    <property type="entry name" value="PTTG1IP"/>
</dbReference>
<accession>A0A6S7H1S9</accession>
<feature type="transmembrane region" description="Helical" evidence="2">
    <location>
        <begin position="86"/>
        <end position="110"/>
    </location>
</feature>
<dbReference type="OrthoDB" id="5829916at2759"/>